<keyword evidence="2" id="KW-0378">Hydrolase</keyword>
<feature type="domain" description="Choloylglycine hydrolase/NAAA C-terminal" evidence="3">
    <location>
        <begin position="1"/>
        <end position="175"/>
    </location>
</feature>
<dbReference type="EMBL" id="BARV01019697">
    <property type="protein sequence ID" value="GAI19401.1"/>
    <property type="molecule type" value="Genomic_DNA"/>
</dbReference>
<reference evidence="4" key="1">
    <citation type="journal article" date="2014" name="Front. Microbiol.">
        <title>High frequency of phylogenetically diverse reductive dehalogenase-homologous genes in deep subseafloor sedimentary metagenomes.</title>
        <authorList>
            <person name="Kawai M."/>
            <person name="Futagami T."/>
            <person name="Toyoda A."/>
            <person name="Takaki Y."/>
            <person name="Nishi S."/>
            <person name="Hori S."/>
            <person name="Arai W."/>
            <person name="Tsubouchi T."/>
            <person name="Morono Y."/>
            <person name="Uchiyama I."/>
            <person name="Ito T."/>
            <person name="Fujiyama A."/>
            <person name="Inagaki F."/>
            <person name="Takami H."/>
        </authorList>
    </citation>
    <scope>NUCLEOTIDE SEQUENCE</scope>
    <source>
        <strain evidence="4">Expedition CK06-06</strain>
    </source>
</reference>
<dbReference type="PANTHER" id="PTHR35527">
    <property type="entry name" value="CHOLOYLGLYCINE HYDROLASE"/>
    <property type="match status" value="1"/>
</dbReference>
<evidence type="ECO:0000259" key="3">
    <source>
        <dbReference type="Pfam" id="PF02275"/>
    </source>
</evidence>
<dbReference type="SUPFAM" id="SSF56235">
    <property type="entry name" value="N-terminal nucleophile aminohydrolases (Ntn hydrolases)"/>
    <property type="match status" value="1"/>
</dbReference>
<comment type="similarity">
    <text evidence="1">Belongs to the peptidase C59 family.</text>
</comment>
<proteinExistence type="inferred from homology"/>
<accession>X1MMX2</accession>
<feature type="non-terminal residue" evidence="4">
    <location>
        <position position="1"/>
    </location>
</feature>
<dbReference type="Gene3D" id="3.60.60.10">
    <property type="entry name" value="Penicillin V Acylase, Chain A"/>
    <property type="match status" value="1"/>
</dbReference>
<gene>
    <name evidence="4" type="ORF">S06H3_33048</name>
</gene>
<dbReference type="InterPro" id="IPR029132">
    <property type="entry name" value="CBAH/NAAA_C"/>
</dbReference>
<protein>
    <recommendedName>
        <fullName evidence="3">Choloylglycine hydrolase/NAAA C-terminal domain-containing protein</fullName>
    </recommendedName>
</protein>
<evidence type="ECO:0000256" key="1">
    <source>
        <dbReference type="ARBA" id="ARBA00006625"/>
    </source>
</evidence>
<dbReference type="InterPro" id="IPR029055">
    <property type="entry name" value="Ntn_hydrolases_N"/>
</dbReference>
<dbReference type="Pfam" id="PF02275">
    <property type="entry name" value="CBAH"/>
    <property type="match status" value="1"/>
</dbReference>
<name>X1MMX2_9ZZZZ</name>
<organism evidence="4">
    <name type="scientific">marine sediment metagenome</name>
    <dbReference type="NCBI Taxonomy" id="412755"/>
    <lineage>
        <taxon>unclassified sequences</taxon>
        <taxon>metagenomes</taxon>
        <taxon>ecological metagenomes</taxon>
    </lineage>
</organism>
<sequence length="242" mass="27802">WIQYQLDNCSTVEEVIQSQSQIRISQSFSKLHFLVCDQSGNAATIEFIDGKCVYHAGQSLPVAALTNDTYDSCLELLREYRKFGWEKKVDHTTLRSKDRFIKIARRIEDFNSENIRSAVGYAFDILSSVGVGKVGLQCTAWSIVYDIENLQIYFKTFENRKIRVFKLSDFDFTCSMPSKVLDVSKDLEGDVSGDFVEYTMSMNKSLIETVFKIYKEAGFISNISDMLIYYLANYPETLECIK</sequence>
<dbReference type="GO" id="GO:0016787">
    <property type="term" value="F:hydrolase activity"/>
    <property type="evidence" value="ECO:0007669"/>
    <property type="project" value="UniProtKB-KW"/>
</dbReference>
<evidence type="ECO:0000256" key="2">
    <source>
        <dbReference type="ARBA" id="ARBA00022801"/>
    </source>
</evidence>
<dbReference type="InterPro" id="IPR052193">
    <property type="entry name" value="Peptidase_C59"/>
</dbReference>
<comment type="caution">
    <text evidence="4">The sequence shown here is derived from an EMBL/GenBank/DDBJ whole genome shotgun (WGS) entry which is preliminary data.</text>
</comment>
<evidence type="ECO:0000313" key="4">
    <source>
        <dbReference type="EMBL" id="GAI19401.1"/>
    </source>
</evidence>
<dbReference type="AlphaFoldDB" id="X1MMX2"/>
<dbReference type="PANTHER" id="PTHR35527:SF2">
    <property type="entry name" value="HYDROLASE"/>
    <property type="match status" value="1"/>
</dbReference>